<feature type="compositionally biased region" description="Basic and acidic residues" evidence="1">
    <location>
        <begin position="250"/>
        <end position="268"/>
    </location>
</feature>
<sequence>MQRLLKKHTLLDEEKRARQTEMRKSGLPVGRRIDIPFGVRAIQSGVEVEGIWISRPATPIDSRSSSKASSTTLDIDSEVKPQDKGKTVNRPTATVTEVEPTPRSSPRISPTGSHFDPSTRQDISRAQSPAPHTTYVKPYTSQRPPNENTHVARLLRTTTQPDGVMARHHVETYMPISSSSSINSSQSPRTRPAMDRVSFSSEEGLAFSGPRHPADVRSKPSSYHRSPFDDAESLPSAAPSRAQSKYCSRVRAETRGDPFESPETDRTSSSHPRSASRPSLASTRPPPVRTYTEQRENMSTRIVNSGFEILPAGTFGRPSGDDNSPGLAR</sequence>
<dbReference type="Proteomes" id="UP001305414">
    <property type="component" value="Unassembled WGS sequence"/>
</dbReference>
<feature type="compositionally biased region" description="Low complexity" evidence="1">
    <location>
        <begin position="176"/>
        <end position="187"/>
    </location>
</feature>
<keyword evidence="3" id="KW-1185">Reference proteome</keyword>
<organism evidence="2 3">
    <name type="scientific">Xylaria bambusicola</name>
    <dbReference type="NCBI Taxonomy" id="326684"/>
    <lineage>
        <taxon>Eukaryota</taxon>
        <taxon>Fungi</taxon>
        <taxon>Dikarya</taxon>
        <taxon>Ascomycota</taxon>
        <taxon>Pezizomycotina</taxon>
        <taxon>Sordariomycetes</taxon>
        <taxon>Xylariomycetidae</taxon>
        <taxon>Xylariales</taxon>
        <taxon>Xylariaceae</taxon>
        <taxon>Xylaria</taxon>
    </lineage>
</organism>
<reference evidence="2 3" key="1">
    <citation type="submission" date="2023-10" db="EMBL/GenBank/DDBJ databases">
        <title>Draft genome sequence of Xylaria bambusicola isolate GMP-LS, the root and basal stem rot pathogen of sugarcane in Indonesia.</title>
        <authorList>
            <person name="Selvaraj P."/>
            <person name="Muralishankar V."/>
            <person name="Muruganantham S."/>
            <person name="Sp S."/>
            <person name="Haryani S."/>
            <person name="Lau K.J.X."/>
            <person name="Naqvi N.I."/>
        </authorList>
    </citation>
    <scope>NUCLEOTIDE SEQUENCE [LARGE SCALE GENOMIC DNA]</scope>
    <source>
        <strain evidence="2">GMP-LS</strain>
    </source>
</reference>
<feature type="compositionally biased region" description="Basic and acidic residues" evidence="1">
    <location>
        <begin position="77"/>
        <end position="86"/>
    </location>
</feature>
<feature type="compositionally biased region" description="Low complexity" evidence="1">
    <location>
        <begin position="91"/>
        <end position="113"/>
    </location>
</feature>
<dbReference type="EMBL" id="JAWHQM010000008">
    <property type="protein sequence ID" value="KAK5628140.1"/>
    <property type="molecule type" value="Genomic_DNA"/>
</dbReference>
<feature type="region of interest" description="Disordered" evidence="1">
    <location>
        <begin position="57"/>
        <end position="148"/>
    </location>
</feature>
<name>A0AAN7U923_9PEZI</name>
<feature type="compositionally biased region" description="Polar residues" evidence="1">
    <location>
        <begin position="139"/>
        <end position="148"/>
    </location>
</feature>
<feature type="region of interest" description="Disordered" evidence="1">
    <location>
        <begin position="173"/>
        <end position="329"/>
    </location>
</feature>
<evidence type="ECO:0000313" key="3">
    <source>
        <dbReference type="Proteomes" id="UP001305414"/>
    </source>
</evidence>
<evidence type="ECO:0000256" key="1">
    <source>
        <dbReference type="SAM" id="MobiDB-lite"/>
    </source>
</evidence>
<protein>
    <submittedName>
        <fullName evidence="2">Uncharacterized protein</fullName>
    </submittedName>
</protein>
<comment type="caution">
    <text evidence="2">The sequence shown here is derived from an EMBL/GenBank/DDBJ whole genome shotgun (WGS) entry which is preliminary data.</text>
</comment>
<proteinExistence type="predicted"/>
<dbReference type="AlphaFoldDB" id="A0AAN7U923"/>
<gene>
    <name evidence="2" type="ORF">RRF57_003855</name>
</gene>
<evidence type="ECO:0000313" key="2">
    <source>
        <dbReference type="EMBL" id="KAK5628140.1"/>
    </source>
</evidence>
<feature type="compositionally biased region" description="Low complexity" evidence="1">
    <location>
        <begin position="269"/>
        <end position="283"/>
    </location>
</feature>
<dbReference type="PANTHER" id="PTHR40623:SF2">
    <property type="entry name" value="INTEGRAL MEMBRANE PROTEIN"/>
    <property type="match status" value="1"/>
</dbReference>
<accession>A0AAN7U923</accession>
<dbReference type="PANTHER" id="PTHR40623">
    <property type="entry name" value="INTEGRAL MEMBRANE PROTEIN"/>
    <property type="match status" value="1"/>
</dbReference>